<keyword evidence="1" id="KW-0378">Hydrolase</keyword>
<keyword evidence="2" id="KW-1185">Reference proteome</keyword>
<comment type="caution">
    <text evidence="1">The sequence shown here is derived from an EMBL/GenBank/DDBJ whole genome shotgun (WGS) entry which is preliminary data.</text>
</comment>
<accession>A0ACC0CW51</accession>
<organism evidence="1 2">
    <name type="scientific">Hypoxylon rubiginosum</name>
    <dbReference type="NCBI Taxonomy" id="110542"/>
    <lineage>
        <taxon>Eukaryota</taxon>
        <taxon>Fungi</taxon>
        <taxon>Dikarya</taxon>
        <taxon>Ascomycota</taxon>
        <taxon>Pezizomycotina</taxon>
        <taxon>Sordariomycetes</taxon>
        <taxon>Xylariomycetidae</taxon>
        <taxon>Xylariales</taxon>
        <taxon>Hypoxylaceae</taxon>
        <taxon>Hypoxylon</taxon>
    </lineage>
</organism>
<evidence type="ECO:0000313" key="1">
    <source>
        <dbReference type="EMBL" id="KAI6084669.1"/>
    </source>
</evidence>
<gene>
    <name evidence="1" type="ORF">F4821DRAFT_167615</name>
</gene>
<protein>
    <submittedName>
        <fullName evidence="1">Glycoside hydrolase family 3 protein</fullName>
    </submittedName>
</protein>
<dbReference type="Proteomes" id="UP001497680">
    <property type="component" value="Unassembled WGS sequence"/>
</dbReference>
<proteinExistence type="predicted"/>
<reference evidence="1 2" key="1">
    <citation type="journal article" date="2022" name="New Phytol.">
        <title>Ecological generalism drives hyperdiversity of secondary metabolite gene clusters in xylarialean endophytes.</title>
        <authorList>
            <person name="Franco M.E.E."/>
            <person name="Wisecaver J.H."/>
            <person name="Arnold A.E."/>
            <person name="Ju Y.M."/>
            <person name="Slot J.C."/>
            <person name="Ahrendt S."/>
            <person name="Moore L.P."/>
            <person name="Eastman K.E."/>
            <person name="Scott K."/>
            <person name="Konkel Z."/>
            <person name="Mondo S.J."/>
            <person name="Kuo A."/>
            <person name="Hayes R.D."/>
            <person name="Haridas S."/>
            <person name="Andreopoulos B."/>
            <person name="Riley R."/>
            <person name="LaButti K."/>
            <person name="Pangilinan J."/>
            <person name="Lipzen A."/>
            <person name="Amirebrahimi M."/>
            <person name="Yan J."/>
            <person name="Adam C."/>
            <person name="Keymanesh K."/>
            <person name="Ng V."/>
            <person name="Louie K."/>
            <person name="Northen T."/>
            <person name="Drula E."/>
            <person name="Henrissat B."/>
            <person name="Hsieh H.M."/>
            <person name="Youens-Clark K."/>
            <person name="Lutzoni F."/>
            <person name="Miadlikowska J."/>
            <person name="Eastwood D.C."/>
            <person name="Hamelin R.C."/>
            <person name="Grigoriev I.V."/>
            <person name="U'Ren J.M."/>
        </authorList>
    </citation>
    <scope>NUCLEOTIDE SEQUENCE [LARGE SCALE GENOMIC DNA]</scope>
    <source>
        <strain evidence="1 2">ER1909</strain>
    </source>
</reference>
<name>A0ACC0CW51_9PEZI</name>
<sequence>MGFHSRKFGALLGFLTFSSLLWSGFCSRAHVPRNVLHSRATAEDETLPAYKDSSLCINDRVEDLLGRMTLEEKAGQMFHAMLYVGPNGTLDQGDDTRNSTDFVMGTQLLTHFNLVGDITDAKETATFYNRIQQRAAETRLGIPVTLSSDPRHHFTENIGTGFDAGRFSQWPETLGLAALRDASLVKKFAEIAREEYLAVGIRAALHPQVDLSTEPRWARISGTFGEDATLTAELLTAYIQGFQGDKLGPYSVTTVTKHFPGGGPMENGEDSHFVYGKNETYPGNNLQYHLIPFKAAIAAGARQMMPYYSRPIGTEFEPVGFSFNKEIVTDLLRDELGFEGIVVTDWGLITDTTIRGQYMPARAWGVENLSELDRAARILDAGCDQFGGETRPELIVQLVNEGVIDEARLDVSVRRLLREKFVLGLFDNPYVDAAAAARVVGNDYFVRLGSEAQRRAYTLLTNGNDTLPLRSVGADTKFYIEGFNATFLENRNLTVVSKPEDADYALLRLAAPYEPRPGGFESSFHAGSLEFSAEERERQDAIYKAVPTIVDMMLDRPAAVPEVAEGAVAMLASFGSSSEAFLDVVFGVYEPEGKLPYDLPRSDAAAEAGMEDVPFDTRDPVFKFGHGLRYKDRCADGTEGNGLVAQGVRR</sequence>
<evidence type="ECO:0000313" key="2">
    <source>
        <dbReference type="Proteomes" id="UP001497680"/>
    </source>
</evidence>
<dbReference type="EMBL" id="MU394334">
    <property type="protein sequence ID" value="KAI6084669.1"/>
    <property type="molecule type" value="Genomic_DNA"/>
</dbReference>